<dbReference type="InterPro" id="IPR008250">
    <property type="entry name" value="ATPase_P-typ_transduc_dom_A_sf"/>
</dbReference>
<keyword evidence="9 12" id="KW-1133">Transmembrane helix</keyword>
<comment type="catalytic activity">
    <reaction evidence="12">
        <text>Ca(2+)(in) + ATP + H2O = Ca(2+)(out) + ADP + phosphate + H(+)</text>
        <dbReference type="Rhea" id="RHEA:18105"/>
        <dbReference type="ChEBI" id="CHEBI:15377"/>
        <dbReference type="ChEBI" id="CHEBI:15378"/>
        <dbReference type="ChEBI" id="CHEBI:29108"/>
        <dbReference type="ChEBI" id="CHEBI:30616"/>
        <dbReference type="ChEBI" id="CHEBI:43474"/>
        <dbReference type="ChEBI" id="CHEBI:456216"/>
        <dbReference type="EC" id="7.2.2.10"/>
    </reaction>
</comment>
<dbReference type="SMART" id="SM00831">
    <property type="entry name" value="Cation_ATPase_N"/>
    <property type="match status" value="1"/>
</dbReference>
<dbReference type="PANTHER" id="PTHR42861">
    <property type="entry name" value="CALCIUM-TRANSPORTING ATPASE"/>
    <property type="match status" value="1"/>
</dbReference>
<dbReference type="Gene3D" id="1.20.1110.10">
    <property type="entry name" value="Calcium-transporting ATPase, transmembrane domain"/>
    <property type="match status" value="1"/>
</dbReference>
<comment type="caution">
    <text evidence="12">Lacks conserved residue(s) required for the propagation of feature annotation.</text>
</comment>
<dbReference type="SFLD" id="SFLDG00002">
    <property type="entry name" value="C1.7:_P-type_atpase_like"/>
    <property type="match status" value="1"/>
</dbReference>
<keyword evidence="5 12" id="KW-0547">Nucleotide-binding</keyword>
<feature type="transmembrane region" description="Helical" evidence="12">
    <location>
        <begin position="875"/>
        <end position="893"/>
    </location>
</feature>
<dbReference type="PRINTS" id="PR00120">
    <property type="entry name" value="HATPASE"/>
</dbReference>
<dbReference type="GO" id="GO:0005524">
    <property type="term" value="F:ATP binding"/>
    <property type="evidence" value="ECO:0007669"/>
    <property type="project" value="UniProtKB-KW"/>
</dbReference>
<dbReference type="SFLD" id="SFLDS00003">
    <property type="entry name" value="Haloacid_Dehalogenase"/>
    <property type="match status" value="1"/>
</dbReference>
<evidence type="ECO:0000313" key="15">
    <source>
        <dbReference type="EMBL" id="CAD9252551.1"/>
    </source>
</evidence>
<evidence type="ECO:0000256" key="10">
    <source>
        <dbReference type="ARBA" id="ARBA00023065"/>
    </source>
</evidence>
<dbReference type="SUPFAM" id="SSF56784">
    <property type="entry name" value="HAD-like"/>
    <property type="match status" value="1"/>
</dbReference>
<dbReference type="InterPro" id="IPR023214">
    <property type="entry name" value="HAD_sf"/>
</dbReference>
<evidence type="ECO:0000256" key="6">
    <source>
        <dbReference type="ARBA" id="ARBA00022837"/>
    </source>
</evidence>
<dbReference type="InterPro" id="IPR023299">
    <property type="entry name" value="ATPase_P-typ_cyto_dom_N"/>
</dbReference>
<evidence type="ECO:0000256" key="11">
    <source>
        <dbReference type="ARBA" id="ARBA00023136"/>
    </source>
</evidence>
<keyword evidence="3 12" id="KW-0109">Calcium transport</keyword>
<proteinExistence type="inferred from homology"/>
<dbReference type="GO" id="GO:0016020">
    <property type="term" value="C:membrane"/>
    <property type="evidence" value="ECO:0007669"/>
    <property type="project" value="UniProtKB-SubCell"/>
</dbReference>
<evidence type="ECO:0000256" key="9">
    <source>
        <dbReference type="ARBA" id="ARBA00022989"/>
    </source>
</evidence>
<keyword evidence="4 12" id="KW-0812">Transmembrane</keyword>
<evidence type="ECO:0000313" key="14">
    <source>
        <dbReference type="EMBL" id="CAD9252549.1"/>
    </source>
</evidence>
<dbReference type="SFLD" id="SFLDF00027">
    <property type="entry name" value="p-type_atpase"/>
    <property type="match status" value="1"/>
</dbReference>
<evidence type="ECO:0000256" key="4">
    <source>
        <dbReference type="ARBA" id="ARBA00022692"/>
    </source>
</evidence>
<dbReference type="Pfam" id="PF00690">
    <property type="entry name" value="Cation_ATPase_N"/>
    <property type="match status" value="1"/>
</dbReference>
<accession>A0A6U4FFK6</accession>
<organism evidence="14">
    <name type="scientific">Phaeomonas parva</name>
    <dbReference type="NCBI Taxonomy" id="124430"/>
    <lineage>
        <taxon>Eukaryota</taxon>
        <taxon>Sar</taxon>
        <taxon>Stramenopiles</taxon>
        <taxon>Ochrophyta</taxon>
        <taxon>Pinguiophyceae</taxon>
        <taxon>Pinguiochrysidales</taxon>
        <taxon>Pinguiochrysidaceae</taxon>
        <taxon>Phaeomonas</taxon>
    </lineage>
</organism>
<keyword evidence="7 12" id="KW-0067">ATP-binding</keyword>
<dbReference type="SUPFAM" id="SSF81660">
    <property type="entry name" value="Metal cation-transporting ATPase, ATP-binding domain N"/>
    <property type="match status" value="1"/>
</dbReference>
<evidence type="ECO:0000256" key="2">
    <source>
        <dbReference type="ARBA" id="ARBA00022448"/>
    </source>
</evidence>
<comment type="subcellular location">
    <subcellularLocation>
        <location evidence="1">Endomembrane system</location>
        <topology evidence="1">Multi-pass membrane protein</topology>
    </subcellularLocation>
    <subcellularLocation>
        <location evidence="12">Membrane</location>
        <topology evidence="12">Multi-pass membrane protein</topology>
    </subcellularLocation>
</comment>
<dbReference type="InterPro" id="IPR004014">
    <property type="entry name" value="ATPase_P-typ_cation-transptr_N"/>
</dbReference>
<evidence type="ECO:0000256" key="7">
    <source>
        <dbReference type="ARBA" id="ARBA00022840"/>
    </source>
</evidence>
<keyword evidence="6 12" id="KW-0106">Calcium</keyword>
<dbReference type="PROSITE" id="PS00154">
    <property type="entry name" value="ATPASE_E1_E2"/>
    <property type="match status" value="1"/>
</dbReference>
<dbReference type="SUPFAM" id="SSF81653">
    <property type="entry name" value="Calcium ATPase, transduction domain A"/>
    <property type="match status" value="1"/>
</dbReference>
<dbReference type="AlphaFoldDB" id="A0A6U4FFK6"/>
<evidence type="ECO:0000256" key="3">
    <source>
        <dbReference type="ARBA" id="ARBA00022568"/>
    </source>
</evidence>
<evidence type="ECO:0000259" key="13">
    <source>
        <dbReference type="SMART" id="SM00831"/>
    </source>
</evidence>
<dbReference type="GO" id="GO:0005388">
    <property type="term" value="F:P-type calcium transporter activity"/>
    <property type="evidence" value="ECO:0007669"/>
    <property type="project" value="UniProtKB-EC"/>
</dbReference>
<dbReference type="EC" id="7.2.2.10" evidence="12"/>
<dbReference type="GO" id="GO:0016887">
    <property type="term" value="F:ATP hydrolysis activity"/>
    <property type="evidence" value="ECO:0007669"/>
    <property type="project" value="InterPro"/>
</dbReference>
<dbReference type="InterPro" id="IPR006413">
    <property type="entry name" value="P-type_ATPase_IIA_PMR1"/>
</dbReference>
<gene>
    <name evidence="14" type="ORF">PPAR1163_LOCUS10913</name>
    <name evidence="15" type="ORF">PPAR1163_LOCUS10915</name>
</gene>
<dbReference type="Gene3D" id="3.40.1110.10">
    <property type="entry name" value="Calcium-transporting ATPase, cytoplasmic domain N"/>
    <property type="match status" value="1"/>
</dbReference>
<keyword evidence="8" id="KW-1278">Translocase</keyword>
<dbReference type="Gene3D" id="3.40.50.1000">
    <property type="entry name" value="HAD superfamily/HAD-like"/>
    <property type="match status" value="1"/>
</dbReference>
<dbReference type="Pfam" id="PF00122">
    <property type="entry name" value="E1-E2_ATPase"/>
    <property type="match status" value="1"/>
</dbReference>
<protein>
    <recommendedName>
        <fullName evidence="12">Calcium-transporting ATPase</fullName>
        <ecNumber evidence="12">7.2.2.10</ecNumber>
    </recommendedName>
</protein>
<dbReference type="InterPro" id="IPR001757">
    <property type="entry name" value="P_typ_ATPase"/>
</dbReference>
<dbReference type="InterPro" id="IPR044492">
    <property type="entry name" value="P_typ_ATPase_HD_dom"/>
</dbReference>
<name>A0A6U4FFK6_9STRA</name>
<feature type="transmembrane region" description="Helical" evidence="12">
    <location>
        <begin position="775"/>
        <end position="795"/>
    </location>
</feature>
<dbReference type="InterPro" id="IPR018303">
    <property type="entry name" value="ATPase_P-typ_P_site"/>
</dbReference>
<dbReference type="NCBIfam" id="TIGR01494">
    <property type="entry name" value="ATPase_P-type"/>
    <property type="match status" value="2"/>
</dbReference>
<dbReference type="PRINTS" id="PR00119">
    <property type="entry name" value="CATATPASE"/>
</dbReference>
<dbReference type="InterPro" id="IPR006068">
    <property type="entry name" value="ATPase_P-typ_cation-transptr_C"/>
</dbReference>
<comment type="similarity">
    <text evidence="12">Belongs to the cation transport ATPase (P-type) (TC 3.A.3) family.</text>
</comment>
<feature type="transmembrane region" description="Helical" evidence="12">
    <location>
        <begin position="253"/>
        <end position="272"/>
    </location>
</feature>
<feature type="transmembrane region" description="Helical" evidence="12">
    <location>
        <begin position="847"/>
        <end position="869"/>
    </location>
</feature>
<dbReference type="EMBL" id="HBGJ01016980">
    <property type="protein sequence ID" value="CAD9252549.1"/>
    <property type="molecule type" value="Transcribed_RNA"/>
</dbReference>
<dbReference type="InterPro" id="IPR023298">
    <property type="entry name" value="ATPase_P-typ_TM_dom_sf"/>
</dbReference>
<dbReference type="Pfam" id="PF00689">
    <property type="entry name" value="Cation_ATPase_C"/>
    <property type="match status" value="1"/>
</dbReference>
<sequence length="930" mass="99857">MDTAKAAEMMAEEALHAMRVEASAGLSSEAVFQARDLYGRNEMEKEDEETLLQKYLDQFKDPMILLLLASAGVSLLVRQFDDAISIALAVVIVSTVAFVQEYRSEQALAALEDLVPPRTNVLRGGVTINVEARDVVPGDILVLSAGDLVPADARVVASAGLMTDESSLTGESDPKSKSPARLDVRRDGATAVALADCRNMVFMGTLVTAGNGRAVVTATGMKTEFGATFAELRDMEDPKTPLQLTMDELGKNLSVMSFAIIGVISVVGWLRGRPLLSMFQIGVSLAVAAIPEGLPICVTVTLALGVVRMAARKAIVKKLPAVEALGCTNVICVDKTGTLTQNRQVVTEVFLPCEHNRIEVTGEGYHLEGSVILDGAPLRVDSHTAVTRLFEAACLCNNAQLKQAGRGGEPGVVGQSTEGAILVAATKLGLADPRLRWHRVSEEPFSSEQKKMSVTCRLGVGGDAEARVETFMKGGPQLVLGKSKYYLGRSGELLPLDHTATGNITEVAREMGSRGLRVLGVAFRSSDELESNMCFLGLLGMRDPPKAGVREAVGVMRDAGVRVIMVTGDAYETAVSIGGDLGLYDGEAGGHKAISGGELEGMSDIEREALIRDVTVFYRLSPRHKRIIVKALQATGHVVGMTGDGVNDSSALKAAQIGVAMGLNGTEVAKEAADMILLDDNFSTILPAVEEGKAIYHNIKNFLTFQLSTSVAALSLVSFSTAFGYANPLNAMQILWINIIMDGPPAQSLGVEPVDNTVRKRPPRDMREPIVSRKLLTRVLSTALLVVAGTLHVFLSEYYADDMQVTKRDTTMTFTVFVAFDMVNAYCCRSDSKPFWELQPFNNRMFLVAVGLSILGQLAVIYVPFFQAIFQTEALSLGDLVYVSSIASTLFVLDSVRKVLARRGGIGGTRGWNMQMPQMGPKVKAQEDLV</sequence>
<dbReference type="InterPro" id="IPR059000">
    <property type="entry name" value="ATPase_P-type_domA"/>
</dbReference>
<dbReference type="Pfam" id="PF08282">
    <property type="entry name" value="Hydrolase_3"/>
    <property type="match status" value="1"/>
</dbReference>
<dbReference type="EMBL" id="HBGJ01016982">
    <property type="protein sequence ID" value="CAD9252551.1"/>
    <property type="molecule type" value="Transcribed_RNA"/>
</dbReference>
<evidence type="ECO:0000256" key="5">
    <source>
        <dbReference type="ARBA" id="ARBA00022741"/>
    </source>
</evidence>
<feature type="transmembrane region" description="Helical" evidence="12">
    <location>
        <begin position="810"/>
        <end position="827"/>
    </location>
</feature>
<evidence type="ECO:0000256" key="1">
    <source>
        <dbReference type="ARBA" id="ARBA00004127"/>
    </source>
</evidence>
<evidence type="ECO:0000256" key="8">
    <source>
        <dbReference type="ARBA" id="ARBA00022967"/>
    </source>
</evidence>
<dbReference type="GO" id="GO:0012505">
    <property type="term" value="C:endomembrane system"/>
    <property type="evidence" value="ECO:0007669"/>
    <property type="project" value="UniProtKB-SubCell"/>
</dbReference>
<dbReference type="Pfam" id="PF13246">
    <property type="entry name" value="Cation_ATPase"/>
    <property type="match status" value="1"/>
</dbReference>
<feature type="domain" description="Cation-transporting P-type ATPase N-terminal" evidence="13">
    <location>
        <begin position="5"/>
        <end position="79"/>
    </location>
</feature>
<comment type="function">
    <text evidence="12">Catalyzes the hydrolysis of ATP coupled with the transport of calcium.</text>
</comment>
<keyword evidence="2 12" id="KW-0813">Transport</keyword>
<dbReference type="NCBIfam" id="TIGR01522">
    <property type="entry name" value="ATPase-IIA2_Ca"/>
    <property type="match status" value="1"/>
</dbReference>
<reference evidence="14" key="1">
    <citation type="submission" date="2021-01" db="EMBL/GenBank/DDBJ databases">
        <authorList>
            <person name="Corre E."/>
            <person name="Pelletier E."/>
            <person name="Niang G."/>
            <person name="Scheremetjew M."/>
            <person name="Finn R."/>
            <person name="Kale V."/>
            <person name="Holt S."/>
            <person name="Cochrane G."/>
            <person name="Meng A."/>
            <person name="Brown T."/>
            <person name="Cohen L."/>
        </authorList>
    </citation>
    <scope>NUCLEOTIDE SEQUENCE</scope>
    <source>
        <strain evidence="14">CCMP2877</strain>
    </source>
</reference>
<dbReference type="Gene3D" id="2.70.150.10">
    <property type="entry name" value="Calcium-transporting ATPase, cytoplasmic transduction domain A"/>
    <property type="match status" value="1"/>
</dbReference>
<keyword evidence="10 12" id="KW-0406">Ion transport</keyword>
<evidence type="ECO:0000256" key="12">
    <source>
        <dbReference type="RuleBase" id="RU361146"/>
    </source>
</evidence>
<keyword evidence="11 12" id="KW-0472">Membrane</keyword>
<dbReference type="SUPFAM" id="SSF81665">
    <property type="entry name" value="Calcium ATPase, transmembrane domain M"/>
    <property type="match status" value="1"/>
</dbReference>
<feature type="transmembrane region" description="Helical" evidence="12">
    <location>
        <begin position="278"/>
        <end position="307"/>
    </location>
</feature>
<dbReference type="InterPro" id="IPR036412">
    <property type="entry name" value="HAD-like_sf"/>
</dbReference>